<dbReference type="InterPro" id="IPR027417">
    <property type="entry name" value="P-loop_NTPase"/>
</dbReference>
<reference evidence="1" key="1">
    <citation type="journal article" date="2015" name="Nature">
        <title>Complex archaea that bridge the gap between prokaryotes and eukaryotes.</title>
        <authorList>
            <person name="Spang A."/>
            <person name="Saw J.H."/>
            <person name="Jorgensen S.L."/>
            <person name="Zaremba-Niedzwiedzka K."/>
            <person name="Martijn J."/>
            <person name="Lind A.E."/>
            <person name="van Eijk R."/>
            <person name="Schleper C."/>
            <person name="Guy L."/>
            <person name="Ettema T.J."/>
        </authorList>
    </citation>
    <scope>NUCLEOTIDE SEQUENCE</scope>
</reference>
<dbReference type="SUPFAM" id="SSF52540">
    <property type="entry name" value="P-loop containing nucleoside triphosphate hydrolases"/>
    <property type="match status" value="1"/>
</dbReference>
<accession>A0A0F9IBZ7</accession>
<gene>
    <name evidence="1" type="ORF">LCGC14_1598040</name>
</gene>
<protein>
    <recommendedName>
        <fullName evidence="2">NACHT domain-containing protein</fullName>
    </recommendedName>
</protein>
<evidence type="ECO:0008006" key="2">
    <source>
        <dbReference type="Google" id="ProtNLM"/>
    </source>
</evidence>
<dbReference type="Gene3D" id="3.40.50.300">
    <property type="entry name" value="P-loop containing nucleotide triphosphate hydrolases"/>
    <property type="match status" value="1"/>
</dbReference>
<dbReference type="AlphaFoldDB" id="A0A0F9IBZ7"/>
<sequence>MINNMQVNYEWTRFWCSIDETYYIDRKGYLIDPSYGEFSANFHLIENPFVQSERCVVLLGEPGIGKTTAMVKFQHDFDEDSETNRGEIHFVGLENIGNETRFISEVFENAIIQRWVEHNHNLYLLLDSFDECILRVDVVSQLLVNQLQNYPLDRLYLRIACRTGHWPDSLQQQLITLFGEEDFKAYKLTPIRKRDIEVTANLEIELENGRTPVEFLEKIETLEAVPFAIHPMTLRFLINLYNRDGTLPETKTEIYRRGCFILCEEIASSRRDTSLIRNYTPEQRYIIAARCAAYCAFSRKSGIWTNIDLGDIPNDFIPESEIRGGSEIVAGQEFNISRESVSETISCGLFDSSRPRREWAHRTYMEFMAADYLIQRDISLIQIQSLIKNPLDPNNRVAPHLRGIVAWICSNSQDLYNEILNQEPEILLQSDSGLFNEEKKEEIIRIILENYDESYLKSNFYEFTHLLKKFKHNRIESQISEFISETTNSYDSKRFAIIIAEESELISLSSQFIDIVRNENEHVRLRIAAARALETFSYTNQIEGRDMLIPIALSDESINDHFDLKGVCLHIAWPDLLEFNNLLEHLPEPNIGYVGAYSRFLLGRFIEELPHREITRALRWIRERLISTPAFSLLRRVGEKIIVKALGLIDNDEISESLTETFSTLIIDDNYLNENSLNSEVRSILENNLETRRNLLKKVLQFLPNDKILMVKLSMNITRYIHSQPRLFELIDESDFDWILQELESSQEGEYRGKIIFLLIRMLRNRSDKYEKALELDLNNIIALVNISTVYIFQNKNDEAIRKCE</sequence>
<dbReference type="EMBL" id="LAZR01012779">
    <property type="protein sequence ID" value="KKM25136.1"/>
    <property type="molecule type" value="Genomic_DNA"/>
</dbReference>
<evidence type="ECO:0000313" key="1">
    <source>
        <dbReference type="EMBL" id="KKM25136.1"/>
    </source>
</evidence>
<feature type="non-terminal residue" evidence="1">
    <location>
        <position position="805"/>
    </location>
</feature>
<proteinExistence type="predicted"/>
<name>A0A0F9IBZ7_9ZZZZ</name>
<organism evidence="1">
    <name type="scientific">marine sediment metagenome</name>
    <dbReference type="NCBI Taxonomy" id="412755"/>
    <lineage>
        <taxon>unclassified sequences</taxon>
        <taxon>metagenomes</taxon>
        <taxon>ecological metagenomes</taxon>
    </lineage>
</organism>
<comment type="caution">
    <text evidence="1">The sequence shown here is derived from an EMBL/GenBank/DDBJ whole genome shotgun (WGS) entry which is preliminary data.</text>
</comment>